<dbReference type="Pfam" id="PF00753">
    <property type="entry name" value="Lactamase_B"/>
    <property type="match status" value="1"/>
</dbReference>
<reference evidence="2 3" key="1">
    <citation type="submission" date="2020-08" db="EMBL/GenBank/DDBJ databases">
        <title>Genomic Encyclopedia of Type Strains, Phase IV (KMG-IV): sequencing the most valuable type-strain genomes for metagenomic binning, comparative biology and taxonomic classification.</title>
        <authorList>
            <person name="Goeker M."/>
        </authorList>
    </citation>
    <scope>NUCLEOTIDE SEQUENCE [LARGE SCALE GENOMIC DNA]</scope>
    <source>
        <strain evidence="2 3">DSM 100211</strain>
    </source>
</reference>
<dbReference type="PROSITE" id="PS51257">
    <property type="entry name" value="PROKAR_LIPOPROTEIN"/>
    <property type="match status" value="1"/>
</dbReference>
<dbReference type="SMART" id="SM00849">
    <property type="entry name" value="Lactamase_B"/>
    <property type="match status" value="1"/>
</dbReference>
<organism evidence="2 3">
    <name type="scientific">Mycoplana azooxidifex</name>
    <dbReference type="NCBI Taxonomy" id="1636188"/>
    <lineage>
        <taxon>Bacteria</taxon>
        <taxon>Pseudomonadati</taxon>
        <taxon>Pseudomonadota</taxon>
        <taxon>Alphaproteobacteria</taxon>
        <taxon>Hyphomicrobiales</taxon>
        <taxon>Rhizobiaceae</taxon>
        <taxon>Mycoplana</taxon>
    </lineage>
</organism>
<dbReference type="AlphaFoldDB" id="A0A7W6DFV3"/>
<name>A0A7W6DFV3_9HYPH</name>
<protein>
    <submittedName>
        <fullName evidence="2">Glyoxylase-like metal-dependent hydrolase (Beta-lactamase superfamily II)</fullName>
    </submittedName>
</protein>
<dbReference type="SUPFAM" id="SSF56281">
    <property type="entry name" value="Metallo-hydrolase/oxidoreductase"/>
    <property type="match status" value="1"/>
</dbReference>
<gene>
    <name evidence="2" type="ORF">GGQ64_005134</name>
</gene>
<dbReference type="EMBL" id="JACIEE010000014">
    <property type="protein sequence ID" value="MBB3979887.1"/>
    <property type="molecule type" value="Genomic_DNA"/>
</dbReference>
<keyword evidence="3" id="KW-1185">Reference proteome</keyword>
<evidence type="ECO:0000313" key="3">
    <source>
        <dbReference type="Proteomes" id="UP000574761"/>
    </source>
</evidence>
<sequence length="249" mass="27029">MRIAPATYLVASGAQGCSLTHDLDCNCWLFDSGEGLVLFDTGAGLDTDGIFSVMTENGLTPDDLQFVFLTHAHGDHSAGARELQRRTGCKVLCSRLTSSLLDEGEPAFSLDVARAAGVYPDDFVYTRPSVDALIADGETLAIGDLSIEAIATPGHSLDHHSYLVRRNDTAALVTGDAIFHSGRIIYQGTYDFDIRVSAESIRRLGNCDFEILLPGHGFFVRHGGRRHVDAAILHLEKLMTPRPIEFIAI</sequence>
<keyword evidence="2" id="KW-0378">Hydrolase</keyword>
<dbReference type="InterPro" id="IPR036866">
    <property type="entry name" value="RibonucZ/Hydroxyglut_hydro"/>
</dbReference>
<dbReference type="PANTHER" id="PTHR42951">
    <property type="entry name" value="METALLO-BETA-LACTAMASE DOMAIN-CONTAINING"/>
    <property type="match status" value="1"/>
</dbReference>
<dbReference type="InterPro" id="IPR001279">
    <property type="entry name" value="Metallo-B-lactamas"/>
</dbReference>
<dbReference type="RefSeq" id="WP_183808067.1">
    <property type="nucleotide sequence ID" value="NZ_JACIEE010000014.1"/>
</dbReference>
<comment type="caution">
    <text evidence="2">The sequence shown here is derived from an EMBL/GenBank/DDBJ whole genome shotgun (WGS) entry which is preliminary data.</text>
</comment>
<dbReference type="Gene3D" id="3.60.15.10">
    <property type="entry name" value="Ribonuclease Z/Hydroxyacylglutathione hydrolase-like"/>
    <property type="match status" value="1"/>
</dbReference>
<proteinExistence type="predicted"/>
<evidence type="ECO:0000313" key="2">
    <source>
        <dbReference type="EMBL" id="MBB3979887.1"/>
    </source>
</evidence>
<accession>A0A7W6DFV3</accession>
<evidence type="ECO:0000259" key="1">
    <source>
        <dbReference type="SMART" id="SM00849"/>
    </source>
</evidence>
<feature type="domain" description="Metallo-beta-lactamase" evidence="1">
    <location>
        <begin position="24"/>
        <end position="216"/>
    </location>
</feature>
<dbReference type="GO" id="GO:0016787">
    <property type="term" value="F:hydrolase activity"/>
    <property type="evidence" value="ECO:0007669"/>
    <property type="project" value="UniProtKB-KW"/>
</dbReference>
<dbReference type="InterPro" id="IPR050855">
    <property type="entry name" value="NDM-1-like"/>
</dbReference>
<dbReference type="Proteomes" id="UP000574761">
    <property type="component" value="Unassembled WGS sequence"/>
</dbReference>